<dbReference type="OrthoDB" id="8975624at2759"/>
<dbReference type="GO" id="GO:0031666">
    <property type="term" value="P:positive regulation of lipopolysaccharide-mediated signaling pathway"/>
    <property type="evidence" value="ECO:0007669"/>
    <property type="project" value="TreeGrafter"/>
</dbReference>
<evidence type="ECO:0008006" key="4">
    <source>
        <dbReference type="Google" id="ProtNLM"/>
    </source>
</evidence>
<gene>
    <name evidence="2" type="ORF">AGOR_G00043180</name>
</gene>
<dbReference type="Gene3D" id="2.60.40.770">
    <property type="match status" value="1"/>
</dbReference>
<dbReference type="GO" id="GO:0001530">
    <property type="term" value="F:lipopolysaccharide binding"/>
    <property type="evidence" value="ECO:0007669"/>
    <property type="project" value="InterPro"/>
</dbReference>
<dbReference type="Proteomes" id="UP000829720">
    <property type="component" value="Unassembled WGS sequence"/>
</dbReference>
<keyword evidence="3" id="KW-1185">Reference proteome</keyword>
<protein>
    <recommendedName>
        <fullName evidence="4">Lymphocyte antigen 96</fullName>
    </recommendedName>
</protein>
<keyword evidence="1" id="KW-0732">Signal</keyword>
<dbReference type="PANTHER" id="PTHR15218">
    <property type="entry name" value="MD-1, MD-2 - RELATED"/>
    <property type="match status" value="1"/>
</dbReference>
<organism evidence="2 3">
    <name type="scientific">Albula goreensis</name>
    <dbReference type="NCBI Taxonomy" id="1534307"/>
    <lineage>
        <taxon>Eukaryota</taxon>
        <taxon>Metazoa</taxon>
        <taxon>Chordata</taxon>
        <taxon>Craniata</taxon>
        <taxon>Vertebrata</taxon>
        <taxon>Euteleostomi</taxon>
        <taxon>Actinopterygii</taxon>
        <taxon>Neopterygii</taxon>
        <taxon>Teleostei</taxon>
        <taxon>Albuliformes</taxon>
        <taxon>Albulidae</taxon>
        <taxon>Albula</taxon>
    </lineage>
</organism>
<dbReference type="GO" id="GO:0035662">
    <property type="term" value="F:Toll-like receptor 4 binding"/>
    <property type="evidence" value="ECO:0007669"/>
    <property type="project" value="InterPro"/>
</dbReference>
<dbReference type="GO" id="GO:0032497">
    <property type="term" value="P:detection of lipopolysaccharide"/>
    <property type="evidence" value="ECO:0007669"/>
    <property type="project" value="TreeGrafter"/>
</dbReference>
<evidence type="ECO:0000313" key="2">
    <source>
        <dbReference type="EMBL" id="KAI1902288.1"/>
    </source>
</evidence>
<comment type="caution">
    <text evidence="2">The sequence shown here is derived from an EMBL/GenBank/DDBJ whole genome shotgun (WGS) entry which is preliminary data.</text>
</comment>
<dbReference type="PANTHER" id="PTHR15218:SF0">
    <property type="entry name" value="LYMPHOCYTE ANTIGEN 96"/>
    <property type="match status" value="1"/>
</dbReference>
<dbReference type="GO" id="GO:0034142">
    <property type="term" value="P:toll-like receptor 4 signaling pathway"/>
    <property type="evidence" value="ECO:0007669"/>
    <property type="project" value="TreeGrafter"/>
</dbReference>
<dbReference type="GO" id="GO:0046696">
    <property type="term" value="C:lipopolysaccharide receptor complex"/>
    <property type="evidence" value="ECO:0007669"/>
    <property type="project" value="TreeGrafter"/>
</dbReference>
<dbReference type="GO" id="GO:0045087">
    <property type="term" value="P:innate immune response"/>
    <property type="evidence" value="ECO:0007669"/>
    <property type="project" value="InterPro"/>
</dbReference>
<accession>A0A8T3E608</accession>
<evidence type="ECO:0000256" key="1">
    <source>
        <dbReference type="SAM" id="SignalP"/>
    </source>
</evidence>
<reference evidence="2" key="1">
    <citation type="submission" date="2021-01" db="EMBL/GenBank/DDBJ databases">
        <authorList>
            <person name="Zahm M."/>
            <person name="Roques C."/>
            <person name="Cabau C."/>
            <person name="Klopp C."/>
            <person name="Donnadieu C."/>
            <person name="Jouanno E."/>
            <person name="Lampietro C."/>
            <person name="Louis A."/>
            <person name="Herpin A."/>
            <person name="Echchiki A."/>
            <person name="Berthelot C."/>
            <person name="Parey E."/>
            <person name="Roest-Crollius H."/>
            <person name="Braasch I."/>
            <person name="Postlethwait J."/>
            <person name="Bobe J."/>
            <person name="Montfort J."/>
            <person name="Bouchez O."/>
            <person name="Begum T."/>
            <person name="Mejri S."/>
            <person name="Adams A."/>
            <person name="Chen W.-J."/>
            <person name="Guiguen Y."/>
        </authorList>
    </citation>
    <scope>NUCLEOTIDE SEQUENCE</scope>
    <source>
        <tissue evidence="2">Blood</tissue>
    </source>
</reference>
<proteinExistence type="predicted"/>
<dbReference type="InterPro" id="IPR039217">
    <property type="entry name" value="LY96"/>
</dbReference>
<evidence type="ECO:0000313" key="3">
    <source>
        <dbReference type="Proteomes" id="UP000829720"/>
    </source>
</evidence>
<dbReference type="GO" id="GO:0001875">
    <property type="term" value="F:lipopolysaccharide immune receptor activity"/>
    <property type="evidence" value="ECO:0007669"/>
    <property type="project" value="TreeGrafter"/>
</dbReference>
<name>A0A8T3E608_9TELE</name>
<feature type="signal peptide" evidence="1">
    <location>
        <begin position="1"/>
        <end position="17"/>
    </location>
</feature>
<feature type="chain" id="PRO_5035749453" description="Lymphocyte antigen 96" evidence="1">
    <location>
        <begin position="18"/>
        <end position="159"/>
    </location>
</feature>
<sequence length="159" mass="17981">MLCALSVLLLSFTSGFGERRLACSSETGELWYTCNGSGLYYLTFNMEPCLKNKAKGFTLNFTVIPMKKLENINLKIDMWHENQMVRNFLGSYFLGSFCKDKETPDSQVCELIKGESLTDSHYFTTKLYILPKGRYNLTVALSDGTGHEIYSCECTGTIK</sequence>
<dbReference type="AlphaFoldDB" id="A0A8T3E608"/>
<dbReference type="EMBL" id="JAERUA010000003">
    <property type="protein sequence ID" value="KAI1902288.1"/>
    <property type="molecule type" value="Genomic_DNA"/>
</dbReference>